<sequence length="149" mass="16735">MTKHPTEEELQNFALGQLPADPKLEAHMHECLACQMAVENYQAIFSSIKSIEQPVFDFDVEQLVLSQLPKSVTLPSRQFIIKTLLLVITVITVVTGILMLMNEVFGQLLDNISLTLLSIILSSTLGIVTYLSSELLNTYRAKMQSLNFY</sequence>
<evidence type="ECO:0000313" key="3">
    <source>
        <dbReference type="Proteomes" id="UP000260644"/>
    </source>
</evidence>
<dbReference type="OrthoDB" id="678918at2"/>
<dbReference type="RefSeq" id="WP_116978467.1">
    <property type="nucleotide sequence ID" value="NZ_QPMM01000015.1"/>
</dbReference>
<keyword evidence="1" id="KW-0812">Transmembrane</keyword>
<reference evidence="2 3" key="1">
    <citation type="submission" date="2018-07" db="EMBL/GenBank/DDBJ databases">
        <title>Chitinophaga K2CV101002-2 sp. nov., isolated from a monsoon evergreen broad-leaved forest soil.</title>
        <authorList>
            <person name="Lv Y."/>
        </authorList>
    </citation>
    <scope>NUCLEOTIDE SEQUENCE [LARGE SCALE GENOMIC DNA]</scope>
    <source>
        <strain evidence="2 3">GDMCC 1.1288</strain>
    </source>
</reference>
<gene>
    <name evidence="2" type="ORF">DVR12_24575</name>
</gene>
<accession>A0A3E1Y3D3</accession>
<feature type="transmembrane region" description="Helical" evidence="1">
    <location>
        <begin position="112"/>
        <end position="133"/>
    </location>
</feature>
<keyword evidence="3" id="KW-1185">Reference proteome</keyword>
<keyword evidence="1" id="KW-1133">Transmembrane helix</keyword>
<proteinExistence type="predicted"/>
<evidence type="ECO:0000256" key="1">
    <source>
        <dbReference type="SAM" id="Phobius"/>
    </source>
</evidence>
<dbReference type="Proteomes" id="UP000260644">
    <property type="component" value="Unassembled WGS sequence"/>
</dbReference>
<dbReference type="EMBL" id="QPMM01000015">
    <property type="protein sequence ID" value="RFS19152.1"/>
    <property type="molecule type" value="Genomic_DNA"/>
</dbReference>
<name>A0A3E1Y3D3_9BACT</name>
<feature type="transmembrane region" description="Helical" evidence="1">
    <location>
        <begin position="79"/>
        <end position="100"/>
    </location>
</feature>
<comment type="caution">
    <text evidence="2">The sequence shown here is derived from an EMBL/GenBank/DDBJ whole genome shotgun (WGS) entry which is preliminary data.</text>
</comment>
<organism evidence="2 3">
    <name type="scientific">Chitinophaga silvatica</name>
    <dbReference type="NCBI Taxonomy" id="2282649"/>
    <lineage>
        <taxon>Bacteria</taxon>
        <taxon>Pseudomonadati</taxon>
        <taxon>Bacteroidota</taxon>
        <taxon>Chitinophagia</taxon>
        <taxon>Chitinophagales</taxon>
        <taxon>Chitinophagaceae</taxon>
        <taxon>Chitinophaga</taxon>
    </lineage>
</organism>
<keyword evidence="1" id="KW-0472">Membrane</keyword>
<dbReference type="AlphaFoldDB" id="A0A3E1Y3D3"/>
<protein>
    <recommendedName>
        <fullName evidence="4">Zinc-finger domain-containing protein</fullName>
    </recommendedName>
</protein>
<evidence type="ECO:0008006" key="4">
    <source>
        <dbReference type="Google" id="ProtNLM"/>
    </source>
</evidence>
<evidence type="ECO:0000313" key="2">
    <source>
        <dbReference type="EMBL" id="RFS19152.1"/>
    </source>
</evidence>